<comment type="caution">
    <text evidence="3">The sequence shown here is derived from an EMBL/GenBank/DDBJ whole genome shotgun (WGS) entry which is preliminary data.</text>
</comment>
<evidence type="ECO:0000313" key="4">
    <source>
        <dbReference type="Proteomes" id="UP001501020"/>
    </source>
</evidence>
<dbReference type="Pfam" id="PF02333">
    <property type="entry name" value="Phytase"/>
    <property type="match status" value="2"/>
</dbReference>
<accession>A0ABN3A254</accession>
<dbReference type="InterPro" id="IPR003431">
    <property type="entry name" value="B-propeller_Phytase"/>
</dbReference>
<dbReference type="SUPFAM" id="SSF50956">
    <property type="entry name" value="Thermostable phytase (3-phytase)"/>
    <property type="match status" value="1"/>
</dbReference>
<evidence type="ECO:0000313" key="3">
    <source>
        <dbReference type="EMBL" id="GAA2151680.1"/>
    </source>
</evidence>
<feature type="chain" id="PRO_5046296088" evidence="1">
    <location>
        <begin position="35"/>
        <end position="451"/>
    </location>
</feature>
<protein>
    <submittedName>
        <fullName evidence="3">Phytase</fullName>
    </submittedName>
</protein>
<feature type="signal peptide" evidence="1">
    <location>
        <begin position="1"/>
        <end position="34"/>
    </location>
</feature>
<dbReference type="Gene3D" id="2.120.10.30">
    <property type="entry name" value="TolB, C-terminal domain"/>
    <property type="match status" value="1"/>
</dbReference>
<evidence type="ECO:0000259" key="2">
    <source>
        <dbReference type="PROSITE" id="PS51662"/>
    </source>
</evidence>
<dbReference type="RefSeq" id="WP_344273615.1">
    <property type="nucleotide sequence ID" value="NZ_BAAAMR010000057.1"/>
</dbReference>
<proteinExistence type="predicted"/>
<feature type="domain" description="BPP" evidence="2">
    <location>
        <begin position="32"/>
        <end position="438"/>
    </location>
</feature>
<dbReference type="EMBL" id="BAAAMR010000057">
    <property type="protein sequence ID" value="GAA2151680.1"/>
    <property type="molecule type" value="Genomic_DNA"/>
</dbReference>
<organism evidence="3 4">
    <name type="scientific">Actinomadura napierensis</name>
    <dbReference type="NCBI Taxonomy" id="267854"/>
    <lineage>
        <taxon>Bacteria</taxon>
        <taxon>Bacillati</taxon>
        <taxon>Actinomycetota</taxon>
        <taxon>Actinomycetes</taxon>
        <taxon>Streptosporangiales</taxon>
        <taxon>Thermomonosporaceae</taxon>
        <taxon>Actinomadura</taxon>
    </lineage>
</organism>
<dbReference type="Proteomes" id="UP001501020">
    <property type="component" value="Unassembled WGS sequence"/>
</dbReference>
<keyword evidence="4" id="KW-1185">Reference proteome</keyword>
<reference evidence="3 4" key="1">
    <citation type="journal article" date="2019" name="Int. J. Syst. Evol. Microbiol.">
        <title>The Global Catalogue of Microorganisms (GCM) 10K type strain sequencing project: providing services to taxonomists for standard genome sequencing and annotation.</title>
        <authorList>
            <consortium name="The Broad Institute Genomics Platform"/>
            <consortium name="The Broad Institute Genome Sequencing Center for Infectious Disease"/>
            <person name="Wu L."/>
            <person name="Ma J."/>
        </authorList>
    </citation>
    <scope>NUCLEOTIDE SEQUENCE [LARGE SCALE GENOMIC DNA]</scope>
    <source>
        <strain evidence="3 4">JCM 13850</strain>
    </source>
</reference>
<keyword evidence="1" id="KW-0732">Signal</keyword>
<dbReference type="PROSITE" id="PS51662">
    <property type="entry name" value="BP_PHYTASE"/>
    <property type="match status" value="1"/>
</dbReference>
<name>A0ABN3A254_9ACTN</name>
<evidence type="ECO:0000256" key="1">
    <source>
        <dbReference type="SAM" id="SignalP"/>
    </source>
</evidence>
<sequence length="451" mass="47807">MPFAQFHPHRPRLAAAAVTAALAAAVLSAAPASADGDELAQVHARLETPAVFDDDAGGNANADDPAIWNHPSDHDGDLVITTLKQAGLAVYDASGHELQRLAAPAPPRDGDEPGRFNNVDLIYGFRLGGRPVDLAVVSDRGRDTVRTYAIDPRAALRHRAPLTDVTDAAAPFVFSSSLDQVNDQETAYGIASWKDGHGASYAALSRRHTPRVGIVRLEATGTGKVSYKHVRDVDLPASFALPGGGTWTPCEDPGEGPQVEGMVADEEHGVLYAAQEDVGIWRIPLDGGAPRLVDKVKNFGVPATYNPETEECEVSGPDPGAGGKHITADAEGLTIYRKDDGEGYLLASSQGDDTFVVYDREGANQYLGHFRVAPAGAVDGSEECDGAMVTSARVGDFKNGLLVVHDGFNAPDETGADGEVRTNTNFKFVDWKAVADPLDLDITPGDWDPRD</sequence>
<gene>
    <name evidence="3" type="ORF">GCM10009727_56890</name>
</gene>
<dbReference type="InterPro" id="IPR011042">
    <property type="entry name" value="6-blade_b-propeller_TolB-like"/>
</dbReference>